<dbReference type="InterPro" id="IPR024442">
    <property type="entry name" value="Transposase_Zn_ribbon"/>
</dbReference>
<evidence type="ECO:0000313" key="3">
    <source>
        <dbReference type="Proteomes" id="UP000653578"/>
    </source>
</evidence>
<accession>A0ABX1X7R0</accession>
<protein>
    <recommendedName>
        <fullName evidence="1">Transposase zinc-ribbon domain-containing protein</fullName>
    </recommendedName>
</protein>
<sequence>MRGERRMNIKSLASEASSCETEVACEDFLMSLRWSNGFHCPRCDHHEAFQIRSRRLLECKECRMQISITAGTIMHKSKLSLLTWFKAIQLLCMNGVEVTAYGLSEMLGINYRSAKLLIDKICYAIKVEESRLLALRKMRKKAIRSESIKSKFPTPKIIDDWCDPFDLKTYIEVKLSKLTQQSVMKTFVSIHLYSRFLKCFRF</sequence>
<dbReference type="EMBL" id="WHNY01000034">
    <property type="protein sequence ID" value="NOU64406.1"/>
    <property type="molecule type" value="Genomic_DNA"/>
</dbReference>
<dbReference type="Pfam" id="PF12760">
    <property type="entry name" value="Zn_ribbon_IS1595"/>
    <property type="match status" value="1"/>
</dbReference>
<dbReference type="Proteomes" id="UP000653578">
    <property type="component" value="Unassembled WGS sequence"/>
</dbReference>
<feature type="domain" description="Transposase zinc-ribbon" evidence="1">
    <location>
        <begin position="21"/>
        <end position="65"/>
    </location>
</feature>
<comment type="caution">
    <text evidence="2">The sequence shown here is derived from an EMBL/GenBank/DDBJ whole genome shotgun (WGS) entry which is preliminary data.</text>
</comment>
<gene>
    <name evidence="2" type="ORF">GC096_10240</name>
</gene>
<organism evidence="2 3">
    <name type="scientific">Paenibacillus plantarum</name>
    <dbReference type="NCBI Taxonomy" id="2654975"/>
    <lineage>
        <taxon>Bacteria</taxon>
        <taxon>Bacillati</taxon>
        <taxon>Bacillota</taxon>
        <taxon>Bacilli</taxon>
        <taxon>Bacillales</taxon>
        <taxon>Paenibacillaceae</taxon>
        <taxon>Paenibacillus</taxon>
    </lineage>
</organism>
<evidence type="ECO:0000259" key="1">
    <source>
        <dbReference type="Pfam" id="PF12760"/>
    </source>
</evidence>
<name>A0ABX1X7R0_9BACL</name>
<reference evidence="2 3" key="1">
    <citation type="submission" date="2019-10" db="EMBL/GenBank/DDBJ databases">
        <title>Description of Paenibacillus humi sp. nov.</title>
        <authorList>
            <person name="Carlier A."/>
            <person name="Qi S."/>
        </authorList>
    </citation>
    <scope>NUCLEOTIDE SEQUENCE [LARGE SCALE GENOMIC DNA]</scope>
    <source>
        <strain evidence="2 3">LMG 31461</strain>
    </source>
</reference>
<keyword evidence="3" id="KW-1185">Reference proteome</keyword>
<proteinExistence type="predicted"/>
<evidence type="ECO:0000313" key="2">
    <source>
        <dbReference type="EMBL" id="NOU64406.1"/>
    </source>
</evidence>